<dbReference type="Pfam" id="PF00439">
    <property type="entry name" value="Bromodomain"/>
    <property type="match status" value="1"/>
</dbReference>
<dbReference type="SMART" id="SM00297">
    <property type="entry name" value="BROMO"/>
    <property type="match status" value="1"/>
</dbReference>
<dbReference type="EMBL" id="CAJNOV010003091">
    <property type="protein sequence ID" value="CAF1128520.1"/>
    <property type="molecule type" value="Genomic_DNA"/>
</dbReference>
<proteinExistence type="predicted"/>
<protein>
    <recommendedName>
        <fullName evidence="3">Bromo domain-containing protein</fullName>
    </recommendedName>
</protein>
<gene>
    <name evidence="5" type="ORF">BYL167_LOCUS61609</name>
    <name evidence="4" type="ORF">CJN711_LOCUS8440</name>
</gene>
<dbReference type="GO" id="GO:0010484">
    <property type="term" value="F:histone H3 acetyltransferase activity"/>
    <property type="evidence" value="ECO:0007669"/>
    <property type="project" value="TreeGrafter"/>
</dbReference>
<dbReference type="InterPro" id="IPR036427">
    <property type="entry name" value="Bromodomain-like_sf"/>
</dbReference>
<dbReference type="PANTHER" id="PTHR45750:SF3">
    <property type="entry name" value="HISTONE ACETYLTRANSFERASE"/>
    <property type="match status" value="1"/>
</dbReference>
<dbReference type="InterPro" id="IPR001487">
    <property type="entry name" value="Bromodomain"/>
</dbReference>
<dbReference type="EMBL" id="CAJOBH010232969">
    <property type="protein sequence ID" value="CAF5078538.1"/>
    <property type="molecule type" value="Genomic_DNA"/>
</dbReference>
<evidence type="ECO:0000256" key="2">
    <source>
        <dbReference type="PROSITE-ProRule" id="PRU00035"/>
    </source>
</evidence>
<evidence type="ECO:0000313" key="6">
    <source>
        <dbReference type="Proteomes" id="UP000663855"/>
    </source>
</evidence>
<comment type="caution">
    <text evidence="4">The sequence shown here is derived from an EMBL/GenBank/DDBJ whole genome shotgun (WGS) entry which is preliminary data.</text>
</comment>
<organism evidence="4 6">
    <name type="scientific">Rotaria magnacalcarata</name>
    <dbReference type="NCBI Taxonomy" id="392030"/>
    <lineage>
        <taxon>Eukaryota</taxon>
        <taxon>Metazoa</taxon>
        <taxon>Spiralia</taxon>
        <taxon>Gnathifera</taxon>
        <taxon>Rotifera</taxon>
        <taxon>Eurotatoria</taxon>
        <taxon>Bdelloidea</taxon>
        <taxon>Philodinida</taxon>
        <taxon>Philodinidae</taxon>
        <taxon>Rotaria</taxon>
    </lineage>
</organism>
<dbReference type="PRINTS" id="PR00503">
    <property type="entry name" value="BROMODOMAIN"/>
</dbReference>
<keyword evidence="1 2" id="KW-0103">Bromodomain</keyword>
<dbReference type="PROSITE" id="PS50014">
    <property type="entry name" value="BROMODOMAIN_2"/>
    <property type="match status" value="1"/>
</dbReference>
<dbReference type="InterPro" id="IPR037800">
    <property type="entry name" value="GCN5"/>
</dbReference>
<accession>A0A814R6V7</accession>
<dbReference type="Proteomes" id="UP000663855">
    <property type="component" value="Unassembled WGS sequence"/>
</dbReference>
<dbReference type="GO" id="GO:0045944">
    <property type="term" value="P:positive regulation of transcription by RNA polymerase II"/>
    <property type="evidence" value="ECO:0007669"/>
    <property type="project" value="TreeGrafter"/>
</dbReference>
<evidence type="ECO:0000313" key="4">
    <source>
        <dbReference type="EMBL" id="CAF1128520.1"/>
    </source>
</evidence>
<evidence type="ECO:0000313" key="5">
    <source>
        <dbReference type="EMBL" id="CAF5078538.1"/>
    </source>
</evidence>
<feature type="domain" description="Bromo" evidence="3">
    <location>
        <begin position="17"/>
        <end position="88"/>
    </location>
</feature>
<dbReference type="AlphaFoldDB" id="A0A814R6V7"/>
<dbReference type="PANTHER" id="PTHR45750">
    <property type="entry name" value="GH11602P"/>
    <property type="match status" value="1"/>
</dbReference>
<dbReference type="Gene3D" id="1.20.920.10">
    <property type="entry name" value="Bromodomain-like"/>
    <property type="match status" value="1"/>
</dbReference>
<dbReference type="Proteomes" id="UP000681967">
    <property type="component" value="Unassembled WGS sequence"/>
</dbReference>
<name>A0A814R6V7_9BILA</name>
<dbReference type="SUPFAM" id="SSF47370">
    <property type="entry name" value="Bromodomain"/>
    <property type="match status" value="1"/>
</dbReference>
<dbReference type="GO" id="GO:0000123">
    <property type="term" value="C:histone acetyltransferase complex"/>
    <property type="evidence" value="ECO:0007669"/>
    <property type="project" value="TreeGrafter"/>
</dbReference>
<evidence type="ECO:0000259" key="3">
    <source>
        <dbReference type="PROSITE" id="PS50014"/>
    </source>
</evidence>
<evidence type="ECO:0000256" key="1">
    <source>
        <dbReference type="ARBA" id="ARBA00023117"/>
    </source>
</evidence>
<reference evidence="4" key="1">
    <citation type="submission" date="2021-02" db="EMBL/GenBank/DDBJ databases">
        <authorList>
            <person name="Nowell W R."/>
        </authorList>
    </citation>
    <scope>NUCLEOTIDE SEQUENCE</scope>
</reference>
<sequence>MEKQIQQTNNDIDSEAASLRREDNLYKIRNNTEECPDYYETIEHPIDMSIIKDKMNKGIYKREQDIVEDLSRMFNKAKVYNVDESYIFKYASRLEQALSNKYKTMIIKKERPSHLNRISTKK</sequence>